<keyword evidence="2" id="KW-1185">Reference proteome</keyword>
<proteinExistence type="predicted"/>
<dbReference type="Proteomes" id="UP000318478">
    <property type="component" value="Unassembled WGS sequence"/>
</dbReference>
<name>A0A5C5Y2B1_9BACT</name>
<evidence type="ECO:0008006" key="3">
    <source>
        <dbReference type="Google" id="ProtNLM"/>
    </source>
</evidence>
<gene>
    <name evidence="1" type="ORF">Pla123a_42480</name>
</gene>
<dbReference type="EMBL" id="SJPO01000012">
    <property type="protein sequence ID" value="TWT67692.1"/>
    <property type="molecule type" value="Genomic_DNA"/>
</dbReference>
<comment type="caution">
    <text evidence="1">The sequence shown here is derived from an EMBL/GenBank/DDBJ whole genome shotgun (WGS) entry which is preliminary data.</text>
</comment>
<evidence type="ECO:0000313" key="1">
    <source>
        <dbReference type="EMBL" id="TWT67692.1"/>
    </source>
</evidence>
<dbReference type="InterPro" id="IPR037257">
    <property type="entry name" value="T2SS_E_N_sf"/>
</dbReference>
<sequence length="134" mass="15268">MRFGLYLYHQKVITAEQLIDAVEEQQRRTPPVGELAIEAGLVSVHNLFEIVRAQSGVRRDRFGTIAMEMGLMSQTELAEVLMRQADLRPPLREILVDRGILTHECADAHYDHFQRHMEDTGVFQMPHSKQTAGA</sequence>
<evidence type="ECO:0000313" key="2">
    <source>
        <dbReference type="Proteomes" id="UP000318478"/>
    </source>
</evidence>
<dbReference type="AlphaFoldDB" id="A0A5C5Y2B1"/>
<organism evidence="1 2">
    <name type="scientific">Posidoniimonas polymericola</name>
    <dbReference type="NCBI Taxonomy" id="2528002"/>
    <lineage>
        <taxon>Bacteria</taxon>
        <taxon>Pseudomonadati</taxon>
        <taxon>Planctomycetota</taxon>
        <taxon>Planctomycetia</taxon>
        <taxon>Pirellulales</taxon>
        <taxon>Lacipirellulaceae</taxon>
        <taxon>Posidoniimonas</taxon>
    </lineage>
</organism>
<protein>
    <recommendedName>
        <fullName evidence="3">Bacteriophage N4 adsorption protein B</fullName>
    </recommendedName>
</protein>
<dbReference type="RefSeq" id="WP_146590645.1">
    <property type="nucleotide sequence ID" value="NZ_SJPO01000012.1"/>
</dbReference>
<reference evidence="1 2" key="1">
    <citation type="submission" date="2019-02" db="EMBL/GenBank/DDBJ databases">
        <title>Deep-cultivation of Planctomycetes and their phenomic and genomic characterization uncovers novel biology.</title>
        <authorList>
            <person name="Wiegand S."/>
            <person name="Jogler M."/>
            <person name="Boedeker C."/>
            <person name="Pinto D."/>
            <person name="Vollmers J."/>
            <person name="Rivas-Marin E."/>
            <person name="Kohn T."/>
            <person name="Peeters S.H."/>
            <person name="Heuer A."/>
            <person name="Rast P."/>
            <person name="Oberbeckmann S."/>
            <person name="Bunk B."/>
            <person name="Jeske O."/>
            <person name="Meyerdierks A."/>
            <person name="Storesund J.E."/>
            <person name="Kallscheuer N."/>
            <person name="Luecker S."/>
            <person name="Lage O.M."/>
            <person name="Pohl T."/>
            <person name="Merkel B.J."/>
            <person name="Hornburger P."/>
            <person name="Mueller R.-W."/>
            <person name="Bruemmer F."/>
            <person name="Labrenz M."/>
            <person name="Spormann A.M."/>
            <person name="Op Den Camp H."/>
            <person name="Overmann J."/>
            <person name="Amann R."/>
            <person name="Jetten M.S.M."/>
            <person name="Mascher T."/>
            <person name="Medema M.H."/>
            <person name="Devos D.P."/>
            <person name="Kaster A.-K."/>
            <person name="Ovreas L."/>
            <person name="Rohde M."/>
            <person name="Galperin M.Y."/>
            <person name="Jogler C."/>
        </authorList>
    </citation>
    <scope>NUCLEOTIDE SEQUENCE [LARGE SCALE GENOMIC DNA]</scope>
    <source>
        <strain evidence="1 2">Pla123a</strain>
    </source>
</reference>
<dbReference type="OrthoDB" id="276816at2"/>
<accession>A0A5C5Y2B1</accession>
<dbReference type="SUPFAM" id="SSF160246">
    <property type="entry name" value="EspE N-terminal domain-like"/>
    <property type="match status" value="1"/>
</dbReference>